<evidence type="ECO:0000256" key="1">
    <source>
        <dbReference type="SAM" id="MobiDB-lite"/>
    </source>
</evidence>
<feature type="compositionally biased region" description="Low complexity" evidence="1">
    <location>
        <begin position="24"/>
        <end position="34"/>
    </location>
</feature>
<feature type="compositionally biased region" description="Polar residues" evidence="1">
    <location>
        <begin position="52"/>
        <end position="64"/>
    </location>
</feature>
<dbReference type="RefSeq" id="WP_050670300.1">
    <property type="nucleotide sequence ID" value="NZ_LAIR01000002.1"/>
</dbReference>
<accession>A0A0L6CJW1</accession>
<protein>
    <submittedName>
        <fullName evidence="3">Uncharacterized protein</fullName>
    </submittedName>
</protein>
<proteinExistence type="predicted"/>
<dbReference type="STRING" id="1631356.VV01_13260"/>
<feature type="transmembrane region" description="Helical" evidence="2">
    <location>
        <begin position="122"/>
        <end position="143"/>
    </location>
</feature>
<feature type="compositionally biased region" description="Basic and acidic residues" evidence="1">
    <location>
        <begin position="35"/>
        <end position="50"/>
    </location>
</feature>
<keyword evidence="4" id="KW-1185">Reference proteome</keyword>
<feature type="compositionally biased region" description="Low complexity" evidence="1">
    <location>
        <begin position="72"/>
        <end position="84"/>
    </location>
</feature>
<comment type="caution">
    <text evidence="3">The sequence shown here is derived from an EMBL/GenBank/DDBJ whole genome shotgun (WGS) entry which is preliminary data.</text>
</comment>
<feature type="region of interest" description="Disordered" evidence="1">
    <location>
        <begin position="1"/>
        <end position="114"/>
    </location>
</feature>
<name>A0A0L6CJW1_9MICO</name>
<reference evidence="4" key="1">
    <citation type="submission" date="2015-03" db="EMBL/GenBank/DDBJ databases">
        <title>Luteipulveratus halotolerans sp. nov., a novel actinobacterium (Dermacoccaceae) from Sarawak, Malaysia.</title>
        <authorList>
            <person name="Juboi H."/>
            <person name="Basik A."/>
            <person name="Shamsul S.S."/>
            <person name="Arnold P."/>
            <person name="Schmitt E.K."/>
            <person name="Sanglier J.-J."/>
            <person name="Yeo T."/>
        </authorList>
    </citation>
    <scope>NUCLEOTIDE SEQUENCE [LARGE SCALE GENOMIC DNA]</scope>
    <source>
        <strain evidence="4">C296001</strain>
    </source>
</reference>
<sequence length="178" mass="18152">MSTPQTPQPADSAGHDPMLPTWRDTPTYATAEPAAPERTDAVDAEPKPAETVDTQQISDDQTTEAPVEQPVADEAAPPEGPAAQEDADSYGGATAAVPDDGPAPVVPPAPPTQQWVRGPSPFTVAVGVMFLVGAVLAIIAMTQDWDPDWALVGPGTVAAIGLLLAAAGVAAAVRRTSD</sequence>
<feature type="compositionally biased region" description="Low complexity" evidence="1">
    <location>
        <begin position="91"/>
        <end position="103"/>
    </location>
</feature>
<gene>
    <name evidence="3" type="ORF">VV01_13260</name>
</gene>
<keyword evidence="2" id="KW-1133">Transmembrane helix</keyword>
<organism evidence="3 4">
    <name type="scientific">Luteipulveratus halotolerans</name>
    <dbReference type="NCBI Taxonomy" id="1631356"/>
    <lineage>
        <taxon>Bacteria</taxon>
        <taxon>Bacillati</taxon>
        <taxon>Actinomycetota</taxon>
        <taxon>Actinomycetes</taxon>
        <taxon>Micrococcales</taxon>
        <taxon>Dermacoccaceae</taxon>
        <taxon>Luteipulveratus</taxon>
    </lineage>
</organism>
<keyword evidence="2" id="KW-0812">Transmembrane</keyword>
<feature type="transmembrane region" description="Helical" evidence="2">
    <location>
        <begin position="149"/>
        <end position="173"/>
    </location>
</feature>
<dbReference type="EMBL" id="LAIR01000002">
    <property type="protein sequence ID" value="KNX37905.1"/>
    <property type="molecule type" value="Genomic_DNA"/>
</dbReference>
<evidence type="ECO:0000313" key="4">
    <source>
        <dbReference type="Proteomes" id="UP000037397"/>
    </source>
</evidence>
<dbReference type="Proteomes" id="UP000037397">
    <property type="component" value="Unassembled WGS sequence"/>
</dbReference>
<keyword evidence="2" id="KW-0472">Membrane</keyword>
<dbReference type="AlphaFoldDB" id="A0A0L6CJW1"/>
<evidence type="ECO:0000313" key="3">
    <source>
        <dbReference type="EMBL" id="KNX37905.1"/>
    </source>
</evidence>
<evidence type="ECO:0000256" key="2">
    <source>
        <dbReference type="SAM" id="Phobius"/>
    </source>
</evidence>